<keyword evidence="11" id="KW-0282">Flagellum</keyword>
<organism evidence="11 12">
    <name type="scientific">Paenibacillus herberti</name>
    <dbReference type="NCBI Taxonomy" id="1619309"/>
    <lineage>
        <taxon>Bacteria</taxon>
        <taxon>Bacillati</taxon>
        <taxon>Bacillota</taxon>
        <taxon>Bacilli</taxon>
        <taxon>Bacillales</taxon>
        <taxon>Paenibacillaceae</taxon>
        <taxon>Paenibacillus</taxon>
    </lineage>
</organism>
<comment type="caution">
    <text evidence="11">The sequence shown here is derived from an EMBL/GenBank/DDBJ whole genome shotgun (WGS) entry which is preliminary data.</text>
</comment>
<dbReference type="EMBL" id="NMUQ01000001">
    <property type="protein sequence ID" value="OXM15991.1"/>
    <property type="molecule type" value="Genomic_DNA"/>
</dbReference>
<dbReference type="OrthoDB" id="2664574at2"/>
<keyword evidence="6" id="KW-0812">Transmembrane</keyword>
<name>A0A229P1R1_9BACL</name>
<dbReference type="PANTHER" id="PTHR35091:SF2">
    <property type="entry name" value="FLAGELLAR PROTEIN FLIL"/>
    <property type="match status" value="1"/>
</dbReference>
<evidence type="ECO:0000256" key="7">
    <source>
        <dbReference type="ARBA" id="ARBA00022779"/>
    </source>
</evidence>
<evidence type="ECO:0000256" key="10">
    <source>
        <dbReference type="RuleBase" id="RU364125"/>
    </source>
</evidence>
<evidence type="ECO:0000256" key="9">
    <source>
        <dbReference type="ARBA" id="ARBA00023136"/>
    </source>
</evidence>
<evidence type="ECO:0000256" key="5">
    <source>
        <dbReference type="ARBA" id="ARBA00022500"/>
    </source>
</evidence>
<comment type="similarity">
    <text evidence="3 10">Belongs to the FliL family.</text>
</comment>
<comment type="subcellular location">
    <subcellularLocation>
        <location evidence="2">Cell membrane</location>
        <topology evidence="2">Single-pass membrane protein</topology>
    </subcellularLocation>
</comment>
<comment type="function">
    <text evidence="1 10">Controls the rotational direction of flagella during chemotaxis.</text>
</comment>
<dbReference type="PANTHER" id="PTHR35091">
    <property type="entry name" value="FLAGELLAR PROTEIN FLIL"/>
    <property type="match status" value="1"/>
</dbReference>
<dbReference type="RefSeq" id="WP_089523077.1">
    <property type="nucleotide sequence ID" value="NZ_NMUQ01000001.1"/>
</dbReference>
<dbReference type="Pfam" id="PF03748">
    <property type="entry name" value="FliL"/>
    <property type="match status" value="1"/>
</dbReference>
<evidence type="ECO:0000256" key="2">
    <source>
        <dbReference type="ARBA" id="ARBA00004162"/>
    </source>
</evidence>
<protein>
    <recommendedName>
        <fullName evidence="10">Flagellar protein FliL</fullName>
    </recommendedName>
</protein>
<dbReference type="InterPro" id="IPR005503">
    <property type="entry name" value="FliL"/>
</dbReference>
<keyword evidence="8" id="KW-1133">Transmembrane helix</keyword>
<keyword evidence="11" id="KW-0966">Cell projection</keyword>
<reference evidence="11 12" key="1">
    <citation type="submission" date="2017-07" db="EMBL/GenBank/DDBJ databases">
        <title>Paenibacillus herberti R33 genome sequencing and assembly.</title>
        <authorList>
            <person name="Su W."/>
        </authorList>
    </citation>
    <scope>NUCLEOTIDE SEQUENCE [LARGE SCALE GENOMIC DNA]</scope>
    <source>
        <strain evidence="11 12">R33</strain>
    </source>
</reference>
<dbReference type="AlphaFoldDB" id="A0A229P1R1"/>
<proteinExistence type="inferred from homology"/>
<keyword evidence="11" id="KW-0969">Cilium</keyword>
<gene>
    <name evidence="11" type="ORF">CGZ75_04615</name>
</gene>
<evidence type="ECO:0000256" key="3">
    <source>
        <dbReference type="ARBA" id="ARBA00008281"/>
    </source>
</evidence>
<dbReference type="GO" id="GO:0071978">
    <property type="term" value="P:bacterial-type flagellum-dependent swarming motility"/>
    <property type="evidence" value="ECO:0007669"/>
    <property type="project" value="TreeGrafter"/>
</dbReference>
<keyword evidence="4 10" id="KW-1003">Cell membrane</keyword>
<sequence length="156" mass="17101">MKKMLPWMITTLLAISLIAVVAVFLYNSLLGSPDKAGSEGKVVAATVKPLSAKDRLAVTLELKEIKRNLKDNEKLVIISFAFQMDKKATKTELDQIKDIAVKPIINRILADTTAQQLEGSAGQDALEAKLLNEINKILPKGKLVKVSITDYLLTDI</sequence>
<dbReference type="GO" id="GO:0009425">
    <property type="term" value="C:bacterial-type flagellum basal body"/>
    <property type="evidence" value="ECO:0007669"/>
    <property type="project" value="InterPro"/>
</dbReference>
<dbReference type="GO" id="GO:0005886">
    <property type="term" value="C:plasma membrane"/>
    <property type="evidence" value="ECO:0007669"/>
    <property type="project" value="UniProtKB-SubCell"/>
</dbReference>
<keyword evidence="9 10" id="KW-0472">Membrane</keyword>
<evidence type="ECO:0000256" key="1">
    <source>
        <dbReference type="ARBA" id="ARBA00002254"/>
    </source>
</evidence>
<keyword evidence="12" id="KW-1185">Reference proteome</keyword>
<evidence type="ECO:0000256" key="8">
    <source>
        <dbReference type="ARBA" id="ARBA00022989"/>
    </source>
</evidence>
<keyword evidence="7 10" id="KW-0283">Flagellar rotation</keyword>
<evidence type="ECO:0000313" key="12">
    <source>
        <dbReference type="Proteomes" id="UP000215145"/>
    </source>
</evidence>
<evidence type="ECO:0000313" key="11">
    <source>
        <dbReference type="EMBL" id="OXM15991.1"/>
    </source>
</evidence>
<dbReference type="Proteomes" id="UP000215145">
    <property type="component" value="Unassembled WGS sequence"/>
</dbReference>
<dbReference type="GO" id="GO:0006935">
    <property type="term" value="P:chemotaxis"/>
    <property type="evidence" value="ECO:0007669"/>
    <property type="project" value="UniProtKB-KW"/>
</dbReference>
<keyword evidence="5 10" id="KW-0145">Chemotaxis</keyword>
<evidence type="ECO:0000256" key="6">
    <source>
        <dbReference type="ARBA" id="ARBA00022692"/>
    </source>
</evidence>
<evidence type="ECO:0000256" key="4">
    <source>
        <dbReference type="ARBA" id="ARBA00022475"/>
    </source>
</evidence>
<accession>A0A229P1R1</accession>